<dbReference type="SFLD" id="SFLDS00003">
    <property type="entry name" value="Haloacid_Dehalogenase"/>
    <property type="match status" value="1"/>
</dbReference>
<dbReference type="Pfam" id="PF13242">
    <property type="entry name" value="Hydrolase_like"/>
    <property type="match status" value="1"/>
</dbReference>
<comment type="caution">
    <text evidence="1">The sequence shown here is derived from an EMBL/GenBank/DDBJ whole genome shotgun (WGS) entry which is preliminary data.</text>
</comment>
<dbReference type="Gene3D" id="3.40.50.1000">
    <property type="entry name" value="HAD superfamily/HAD-like"/>
    <property type="match status" value="1"/>
</dbReference>
<dbReference type="SUPFAM" id="SSF56784">
    <property type="entry name" value="HAD-like"/>
    <property type="match status" value="1"/>
</dbReference>
<dbReference type="PANTHER" id="PTHR43434:SF1">
    <property type="entry name" value="PHOSPHOGLYCOLATE PHOSPHATASE"/>
    <property type="match status" value="1"/>
</dbReference>
<dbReference type="Gene3D" id="1.10.150.240">
    <property type="entry name" value="Putative phosphatase, domain 2"/>
    <property type="match status" value="1"/>
</dbReference>
<proteinExistence type="predicted"/>
<dbReference type="EMBL" id="MLJW01000002">
    <property type="protein sequence ID" value="OIR18876.1"/>
    <property type="molecule type" value="Genomic_DNA"/>
</dbReference>
<dbReference type="InterPro" id="IPR036412">
    <property type="entry name" value="HAD-like_sf"/>
</dbReference>
<dbReference type="InterPro" id="IPR023214">
    <property type="entry name" value="HAD_sf"/>
</dbReference>
<dbReference type="AlphaFoldDB" id="A0A1J5TYJ3"/>
<reference evidence="1" key="1">
    <citation type="submission" date="2016-10" db="EMBL/GenBank/DDBJ databases">
        <title>Sequence of Gallionella enrichment culture.</title>
        <authorList>
            <person name="Poehlein A."/>
            <person name="Muehling M."/>
            <person name="Daniel R."/>
        </authorList>
    </citation>
    <scope>NUCLEOTIDE SEQUENCE</scope>
</reference>
<keyword evidence="1" id="KW-0378">Hydrolase</keyword>
<protein>
    <submittedName>
        <fullName evidence="1">Phosphoglycolate phosphatase</fullName>
        <ecNumber evidence="1">3.1.3.18</ecNumber>
    </submittedName>
</protein>
<dbReference type="GO" id="GO:0008967">
    <property type="term" value="F:phosphoglycolate phosphatase activity"/>
    <property type="evidence" value="ECO:0007669"/>
    <property type="project" value="UniProtKB-EC"/>
</dbReference>
<dbReference type="GO" id="GO:0005829">
    <property type="term" value="C:cytosol"/>
    <property type="evidence" value="ECO:0007669"/>
    <property type="project" value="TreeGrafter"/>
</dbReference>
<name>A0A1J5TYJ3_9ZZZZ</name>
<organism evidence="1">
    <name type="scientific">mine drainage metagenome</name>
    <dbReference type="NCBI Taxonomy" id="410659"/>
    <lineage>
        <taxon>unclassified sequences</taxon>
        <taxon>metagenomes</taxon>
        <taxon>ecological metagenomes</taxon>
    </lineage>
</organism>
<gene>
    <name evidence="1" type="primary">gph_2</name>
    <name evidence="1" type="ORF">GALL_12180</name>
</gene>
<dbReference type="GO" id="GO:0006281">
    <property type="term" value="P:DNA repair"/>
    <property type="evidence" value="ECO:0007669"/>
    <property type="project" value="TreeGrafter"/>
</dbReference>
<dbReference type="PANTHER" id="PTHR43434">
    <property type="entry name" value="PHOSPHOGLYCOLATE PHOSPHATASE"/>
    <property type="match status" value="1"/>
</dbReference>
<dbReference type="InterPro" id="IPR050155">
    <property type="entry name" value="HAD-like_hydrolase_sf"/>
</dbReference>
<evidence type="ECO:0000313" key="1">
    <source>
        <dbReference type="EMBL" id="OIR18876.1"/>
    </source>
</evidence>
<dbReference type="EC" id="3.1.3.18" evidence="1"/>
<sequence length="233" mass="25117">MVKGSGMKTTLLLWDIDGTLINAQGSGLEALRDAILAAFGIVDTLQAIELAGRTDRWIFRQMLRAFRLAETEPHFSALETHYLAALPGRLQERGVRVLPGIAPILTDQERRERVAHGLLTGNLRKGAALKLGHGGLWPHFPFGAFADDSENRNDLGPFAARRAGEHCGNVFAAERTWVIGDTPHDVACGKAAGFRTLAIATGRHSEAELAAASPDAVFRDLSDTAAFWKAVAA</sequence>
<dbReference type="InterPro" id="IPR023198">
    <property type="entry name" value="PGP-like_dom2"/>
</dbReference>
<accession>A0A1J5TYJ3</accession>
<dbReference type="SFLD" id="SFLDG01129">
    <property type="entry name" value="C1.5:_HAD__Beta-PGM__Phosphata"/>
    <property type="match status" value="1"/>
</dbReference>